<dbReference type="Pfam" id="PF00072">
    <property type="entry name" value="Response_reg"/>
    <property type="match status" value="1"/>
</dbReference>
<keyword evidence="12 14" id="KW-0472">Membrane</keyword>
<feature type="transmembrane region" description="Helical" evidence="14">
    <location>
        <begin position="116"/>
        <end position="134"/>
    </location>
</feature>
<feature type="domain" description="Histidine kinase" evidence="15">
    <location>
        <begin position="230"/>
        <end position="452"/>
    </location>
</feature>
<dbReference type="InterPro" id="IPR003594">
    <property type="entry name" value="HATPase_dom"/>
</dbReference>
<feature type="modified residue" description="4-aspartylphosphate" evidence="13">
    <location>
        <position position="524"/>
    </location>
</feature>
<dbReference type="PANTHER" id="PTHR45339">
    <property type="entry name" value="HYBRID SIGNAL TRANSDUCTION HISTIDINE KINASE J"/>
    <property type="match status" value="1"/>
</dbReference>
<dbReference type="Pfam" id="PF00512">
    <property type="entry name" value="HisKA"/>
    <property type="match status" value="1"/>
</dbReference>
<feature type="domain" description="Response regulatory" evidence="16">
    <location>
        <begin position="475"/>
        <end position="589"/>
    </location>
</feature>
<feature type="transmembrane region" description="Helical" evidence="14">
    <location>
        <begin position="38"/>
        <end position="56"/>
    </location>
</feature>
<dbReference type="EC" id="2.7.13.3" evidence="3"/>
<evidence type="ECO:0000259" key="15">
    <source>
        <dbReference type="PROSITE" id="PS50109"/>
    </source>
</evidence>
<dbReference type="EMBL" id="PYAS01000010">
    <property type="protein sequence ID" value="PSL26062.1"/>
    <property type="molecule type" value="Genomic_DNA"/>
</dbReference>
<evidence type="ECO:0000256" key="7">
    <source>
        <dbReference type="ARBA" id="ARBA00022741"/>
    </source>
</evidence>
<evidence type="ECO:0000256" key="1">
    <source>
        <dbReference type="ARBA" id="ARBA00000085"/>
    </source>
</evidence>
<evidence type="ECO:0000313" key="17">
    <source>
        <dbReference type="EMBL" id="PSL26062.1"/>
    </source>
</evidence>
<comment type="catalytic activity">
    <reaction evidence="1">
        <text>ATP + protein L-histidine = ADP + protein N-phospho-L-histidine.</text>
        <dbReference type="EC" id="2.7.13.3"/>
    </reaction>
</comment>
<evidence type="ECO:0000256" key="2">
    <source>
        <dbReference type="ARBA" id="ARBA00004370"/>
    </source>
</evidence>
<dbReference type="AlphaFoldDB" id="A0A2P8FWF9"/>
<keyword evidence="6 14" id="KW-0812">Transmembrane</keyword>
<dbReference type="GO" id="GO:0016020">
    <property type="term" value="C:membrane"/>
    <property type="evidence" value="ECO:0007669"/>
    <property type="project" value="UniProtKB-SubCell"/>
</dbReference>
<dbReference type="Pfam" id="PF02518">
    <property type="entry name" value="HATPase_c"/>
    <property type="match status" value="1"/>
</dbReference>
<name>A0A2P8FWF9_9BACT</name>
<dbReference type="PROSITE" id="PS50109">
    <property type="entry name" value="HIS_KIN"/>
    <property type="match status" value="1"/>
</dbReference>
<dbReference type="SMART" id="SM00448">
    <property type="entry name" value="REC"/>
    <property type="match status" value="1"/>
</dbReference>
<dbReference type="Proteomes" id="UP000241964">
    <property type="component" value="Unassembled WGS sequence"/>
</dbReference>
<dbReference type="SUPFAM" id="SSF52172">
    <property type="entry name" value="CheY-like"/>
    <property type="match status" value="1"/>
</dbReference>
<feature type="transmembrane region" description="Helical" evidence="14">
    <location>
        <begin position="141"/>
        <end position="159"/>
    </location>
</feature>
<dbReference type="GO" id="GO:0000155">
    <property type="term" value="F:phosphorelay sensor kinase activity"/>
    <property type="evidence" value="ECO:0007669"/>
    <property type="project" value="InterPro"/>
</dbReference>
<dbReference type="Gene3D" id="1.10.287.130">
    <property type="match status" value="1"/>
</dbReference>
<evidence type="ECO:0000256" key="10">
    <source>
        <dbReference type="ARBA" id="ARBA00022989"/>
    </source>
</evidence>
<dbReference type="InterPro" id="IPR005467">
    <property type="entry name" value="His_kinase_dom"/>
</dbReference>
<dbReference type="FunFam" id="3.30.565.10:FF:000010">
    <property type="entry name" value="Sensor histidine kinase RcsC"/>
    <property type="match status" value="1"/>
</dbReference>
<dbReference type="SUPFAM" id="SSF55874">
    <property type="entry name" value="ATPase domain of HSP90 chaperone/DNA topoisomerase II/histidine kinase"/>
    <property type="match status" value="1"/>
</dbReference>
<keyword evidence="18" id="KW-1185">Reference proteome</keyword>
<gene>
    <name evidence="17" type="ORF">CLV60_11040</name>
</gene>
<dbReference type="GO" id="GO:0005524">
    <property type="term" value="F:ATP binding"/>
    <property type="evidence" value="ECO:0007669"/>
    <property type="project" value="UniProtKB-KW"/>
</dbReference>
<feature type="transmembrane region" description="Helical" evidence="14">
    <location>
        <begin position="171"/>
        <end position="190"/>
    </location>
</feature>
<dbReference type="PRINTS" id="PR00344">
    <property type="entry name" value="BCTRLSENSOR"/>
</dbReference>
<organism evidence="17 18">
    <name type="scientific">Dyadobacter jiangsuensis</name>
    <dbReference type="NCBI Taxonomy" id="1591085"/>
    <lineage>
        <taxon>Bacteria</taxon>
        <taxon>Pseudomonadati</taxon>
        <taxon>Bacteroidota</taxon>
        <taxon>Cytophagia</taxon>
        <taxon>Cytophagales</taxon>
        <taxon>Spirosomataceae</taxon>
        <taxon>Dyadobacter</taxon>
    </lineage>
</organism>
<keyword evidence="10 14" id="KW-1133">Transmembrane helix</keyword>
<feature type="transmembrane region" description="Helical" evidence="14">
    <location>
        <begin position="62"/>
        <end position="82"/>
    </location>
</feature>
<reference evidence="17 18" key="1">
    <citation type="submission" date="2018-03" db="EMBL/GenBank/DDBJ databases">
        <title>Genomic Encyclopedia of Archaeal and Bacterial Type Strains, Phase II (KMG-II): from individual species to whole genera.</title>
        <authorList>
            <person name="Goeker M."/>
        </authorList>
    </citation>
    <scope>NUCLEOTIDE SEQUENCE [LARGE SCALE GENOMIC DNA]</scope>
    <source>
        <strain evidence="17 18">DSM 29057</strain>
    </source>
</reference>
<dbReference type="SMART" id="SM00387">
    <property type="entry name" value="HATPase_c"/>
    <property type="match status" value="1"/>
</dbReference>
<keyword evidence="5" id="KW-0808">Transferase</keyword>
<comment type="caution">
    <text evidence="17">The sequence shown here is derived from an EMBL/GenBank/DDBJ whole genome shotgun (WGS) entry which is preliminary data.</text>
</comment>
<dbReference type="InterPro" id="IPR004358">
    <property type="entry name" value="Sig_transdc_His_kin-like_C"/>
</dbReference>
<dbReference type="InterPro" id="IPR003661">
    <property type="entry name" value="HisK_dim/P_dom"/>
</dbReference>
<dbReference type="InterPro" id="IPR036097">
    <property type="entry name" value="HisK_dim/P_sf"/>
</dbReference>
<keyword evidence="4 13" id="KW-0597">Phosphoprotein</keyword>
<feature type="transmembrane region" description="Helical" evidence="14">
    <location>
        <begin position="94"/>
        <end position="110"/>
    </location>
</feature>
<evidence type="ECO:0000256" key="4">
    <source>
        <dbReference type="ARBA" id="ARBA00022553"/>
    </source>
</evidence>
<evidence type="ECO:0000256" key="8">
    <source>
        <dbReference type="ARBA" id="ARBA00022777"/>
    </source>
</evidence>
<protein>
    <recommendedName>
        <fullName evidence="3">histidine kinase</fullName>
        <ecNumber evidence="3">2.7.13.3</ecNumber>
    </recommendedName>
</protein>
<evidence type="ECO:0000256" key="9">
    <source>
        <dbReference type="ARBA" id="ARBA00022840"/>
    </source>
</evidence>
<dbReference type="CDD" id="cd16922">
    <property type="entry name" value="HATPase_EvgS-ArcB-TorS-like"/>
    <property type="match status" value="1"/>
</dbReference>
<evidence type="ECO:0000256" key="5">
    <source>
        <dbReference type="ARBA" id="ARBA00022679"/>
    </source>
</evidence>
<evidence type="ECO:0000256" key="6">
    <source>
        <dbReference type="ARBA" id="ARBA00022692"/>
    </source>
</evidence>
<evidence type="ECO:0000256" key="14">
    <source>
        <dbReference type="SAM" id="Phobius"/>
    </source>
</evidence>
<dbReference type="Gene3D" id="3.30.565.10">
    <property type="entry name" value="Histidine kinase-like ATPase, C-terminal domain"/>
    <property type="match status" value="1"/>
</dbReference>
<dbReference type="InterPro" id="IPR001789">
    <property type="entry name" value="Sig_transdc_resp-reg_receiver"/>
</dbReference>
<dbReference type="InterPro" id="IPR036890">
    <property type="entry name" value="HATPase_C_sf"/>
</dbReference>
<evidence type="ECO:0000256" key="13">
    <source>
        <dbReference type="PROSITE-ProRule" id="PRU00169"/>
    </source>
</evidence>
<dbReference type="SMART" id="SM00388">
    <property type="entry name" value="HisKA"/>
    <property type="match status" value="1"/>
</dbReference>
<dbReference type="CDD" id="cd17546">
    <property type="entry name" value="REC_hyHK_CKI1_RcsC-like"/>
    <property type="match status" value="1"/>
</dbReference>
<evidence type="ECO:0000256" key="12">
    <source>
        <dbReference type="ARBA" id="ARBA00023136"/>
    </source>
</evidence>
<dbReference type="CDD" id="cd00082">
    <property type="entry name" value="HisKA"/>
    <property type="match status" value="1"/>
</dbReference>
<keyword evidence="7" id="KW-0547">Nucleotide-binding</keyword>
<evidence type="ECO:0000256" key="3">
    <source>
        <dbReference type="ARBA" id="ARBA00012438"/>
    </source>
</evidence>
<evidence type="ECO:0000259" key="16">
    <source>
        <dbReference type="PROSITE" id="PS50110"/>
    </source>
</evidence>
<keyword evidence="11" id="KW-0902">Two-component regulatory system</keyword>
<dbReference type="PROSITE" id="PS50110">
    <property type="entry name" value="RESPONSE_REGULATORY"/>
    <property type="match status" value="1"/>
</dbReference>
<dbReference type="SUPFAM" id="SSF47384">
    <property type="entry name" value="Homodimeric domain of signal transducing histidine kinase"/>
    <property type="match status" value="1"/>
</dbReference>
<comment type="subcellular location">
    <subcellularLocation>
        <location evidence="2">Membrane</location>
    </subcellularLocation>
</comment>
<dbReference type="Gene3D" id="3.40.50.2300">
    <property type="match status" value="1"/>
</dbReference>
<dbReference type="FunFam" id="1.10.287.130:FF:000004">
    <property type="entry name" value="Ethylene receptor 1"/>
    <property type="match status" value="1"/>
</dbReference>
<sequence length="594" mass="67264">MGFNVQKSSYLKDIYHSESFEQLWQEETEIKTRIQNRLFCITFLVCNPLSAIAFYLSGDPFFYTLLPTHLLSDAIILGYMFLNHKKVISGQQMSFYTFATLVCFYAFLLSRPHLSYVQSCINLTLAVIFAGLVLRWPLRYGVVISVMALVLYPASIHFVSSTSLSDFVEQGAIFVMAAHVVFPFVVKLNYNKDRREFYFRYTLQQQNDALERQKTIAEQATRAKTDFLSMMSHEIRTPLNGIVGMVHLMMQEESGERPNDLLKTLKFSADHLMAVVNDVLDFNKINSNHVVLDPQPFNPFEFFDILKKTFDPKANEKGISLVFSVDPGLPVQLVADRLRLSQVITNLVHNAIKFTAKGSVTLDVKEVSRTPEAVTLDFAVTDTGIGIPKSEQPGIFEIFTQVRTRTHSDSLTGTGLGLAISRELMRLFNSEIHLESEEGKGSRFTFRLSVPYSMEPVKASQPRPAVVPEGMPEVRVLVADDNKTNLVLATQLLKRRNILHDTASNGQEAYKMFSRGRYDLVLMDLRMPIMDGFESTALIRQLDPVVPIIALTASAFENEKERAMASGFSGYFIKPFIPQDFYDYIFPFLGIAVK</sequence>
<dbReference type="InterPro" id="IPR011006">
    <property type="entry name" value="CheY-like_superfamily"/>
</dbReference>
<dbReference type="PANTHER" id="PTHR45339:SF1">
    <property type="entry name" value="HYBRID SIGNAL TRANSDUCTION HISTIDINE KINASE J"/>
    <property type="match status" value="1"/>
</dbReference>
<proteinExistence type="predicted"/>
<keyword evidence="9" id="KW-0067">ATP-binding</keyword>
<evidence type="ECO:0000256" key="11">
    <source>
        <dbReference type="ARBA" id="ARBA00023012"/>
    </source>
</evidence>
<keyword evidence="8" id="KW-0418">Kinase</keyword>
<evidence type="ECO:0000313" key="18">
    <source>
        <dbReference type="Proteomes" id="UP000241964"/>
    </source>
</evidence>
<accession>A0A2P8FWF9</accession>